<protein>
    <recommendedName>
        <fullName evidence="5">FLZ-type domain-containing protein</fullName>
    </recommendedName>
</protein>
<keyword evidence="3" id="KW-0862">Zinc</keyword>
<evidence type="ECO:0000313" key="6">
    <source>
        <dbReference type="EMBL" id="KAK8509919.1"/>
    </source>
</evidence>
<organism evidence="6 7">
    <name type="scientific">Hibiscus sabdariffa</name>
    <name type="common">roselle</name>
    <dbReference type="NCBI Taxonomy" id="183260"/>
    <lineage>
        <taxon>Eukaryota</taxon>
        <taxon>Viridiplantae</taxon>
        <taxon>Streptophyta</taxon>
        <taxon>Embryophyta</taxon>
        <taxon>Tracheophyta</taxon>
        <taxon>Spermatophyta</taxon>
        <taxon>Magnoliopsida</taxon>
        <taxon>eudicotyledons</taxon>
        <taxon>Gunneridae</taxon>
        <taxon>Pentapetalae</taxon>
        <taxon>rosids</taxon>
        <taxon>malvids</taxon>
        <taxon>Malvales</taxon>
        <taxon>Malvaceae</taxon>
        <taxon>Malvoideae</taxon>
        <taxon>Hibiscus</taxon>
    </lineage>
</organism>
<keyword evidence="3" id="KW-0863">Zinc-finger</keyword>
<reference evidence="6 7" key="1">
    <citation type="journal article" date="2024" name="G3 (Bethesda)">
        <title>Genome assembly of Hibiscus sabdariffa L. provides insights into metabolisms of medicinal natural products.</title>
        <authorList>
            <person name="Kim T."/>
        </authorList>
    </citation>
    <scope>NUCLEOTIDE SEQUENCE [LARGE SCALE GENOMIC DNA]</scope>
    <source>
        <strain evidence="6">TK-2024</strain>
        <tissue evidence="6">Old leaves</tissue>
    </source>
</reference>
<keyword evidence="2" id="KW-0479">Metal-binding</keyword>
<evidence type="ECO:0000259" key="5">
    <source>
        <dbReference type="PROSITE" id="PS51795"/>
    </source>
</evidence>
<feature type="zinc finger region" description="FLZ-type" evidence="4">
    <location>
        <begin position="100"/>
        <end position="144"/>
    </location>
</feature>
<dbReference type="PANTHER" id="PTHR46443:SF3">
    <property type="entry name" value="PROTEIN MARD1"/>
    <property type="match status" value="1"/>
</dbReference>
<comment type="caution">
    <text evidence="6">The sequence shown here is derived from an EMBL/GenBank/DDBJ whole genome shotgun (WGS) entry which is preliminary data.</text>
</comment>
<sequence length="144" mass="16468">MRFPIHSMINQNSGTRFPQSHLHQTVLLPPNLQVISQVFAPRIHRGSLMAVPVEKMELSEDYTRFISHGPNPKTTHIFDDCVVECCCSVSDNKPKSAPQSFLGFCYTCKKNLQQKIDIYIYRGDKAFCSQDCRNQEMVLDGEEN</sequence>
<accession>A0ABR2BSM9</accession>
<dbReference type="Pfam" id="PF04570">
    <property type="entry name" value="zf-FLZ"/>
    <property type="match status" value="1"/>
</dbReference>
<evidence type="ECO:0000313" key="7">
    <source>
        <dbReference type="Proteomes" id="UP001472677"/>
    </source>
</evidence>
<feature type="domain" description="FLZ-type" evidence="5">
    <location>
        <begin position="100"/>
        <end position="144"/>
    </location>
</feature>
<proteinExistence type="inferred from homology"/>
<dbReference type="InterPro" id="IPR044593">
    <property type="entry name" value="FLZ8/MARD1"/>
</dbReference>
<evidence type="ECO:0000256" key="4">
    <source>
        <dbReference type="PROSITE-ProRule" id="PRU01131"/>
    </source>
</evidence>
<dbReference type="InterPro" id="IPR007650">
    <property type="entry name" value="Zf-FLZ_dom"/>
</dbReference>
<keyword evidence="7" id="KW-1185">Reference proteome</keyword>
<evidence type="ECO:0000256" key="3">
    <source>
        <dbReference type="ARBA" id="ARBA00022771"/>
    </source>
</evidence>
<dbReference type="PANTHER" id="PTHR46443">
    <property type="entry name" value="FCS-LIKE ZINC FINGER 8"/>
    <property type="match status" value="1"/>
</dbReference>
<name>A0ABR2BSM9_9ROSI</name>
<comment type="similarity">
    <text evidence="1">Belongs to the FLZ family.</text>
</comment>
<evidence type="ECO:0000256" key="1">
    <source>
        <dbReference type="ARBA" id="ARBA00009374"/>
    </source>
</evidence>
<dbReference type="PROSITE" id="PS51795">
    <property type="entry name" value="ZF_FLZ"/>
    <property type="match status" value="1"/>
</dbReference>
<dbReference type="EMBL" id="JBBPBM010000090">
    <property type="protein sequence ID" value="KAK8509919.1"/>
    <property type="molecule type" value="Genomic_DNA"/>
</dbReference>
<dbReference type="Proteomes" id="UP001472677">
    <property type="component" value="Unassembled WGS sequence"/>
</dbReference>
<evidence type="ECO:0000256" key="2">
    <source>
        <dbReference type="ARBA" id="ARBA00022723"/>
    </source>
</evidence>
<gene>
    <name evidence="6" type="ORF">V6N12_001987</name>
</gene>